<dbReference type="Pfam" id="PF01546">
    <property type="entry name" value="Peptidase_M20"/>
    <property type="match status" value="1"/>
</dbReference>
<dbReference type="GO" id="GO:0046872">
    <property type="term" value="F:metal ion binding"/>
    <property type="evidence" value="ECO:0007669"/>
    <property type="project" value="UniProtKB-KW"/>
</dbReference>
<evidence type="ECO:0000259" key="4">
    <source>
        <dbReference type="Pfam" id="PF07687"/>
    </source>
</evidence>
<organism evidence="5 6">
    <name type="scientific">Thecamonas trahens ATCC 50062</name>
    <dbReference type="NCBI Taxonomy" id="461836"/>
    <lineage>
        <taxon>Eukaryota</taxon>
        <taxon>Apusozoa</taxon>
        <taxon>Apusomonadida</taxon>
        <taxon>Apusomonadidae</taxon>
        <taxon>Thecamonas</taxon>
    </lineage>
</organism>
<evidence type="ECO:0000313" key="5">
    <source>
        <dbReference type="EMBL" id="KNC47492.1"/>
    </source>
</evidence>
<keyword evidence="2" id="KW-0479">Metal-binding</keyword>
<gene>
    <name evidence="5" type="ORF">AMSG_02509</name>
</gene>
<dbReference type="eggNOG" id="KOG2276">
    <property type="taxonomic scope" value="Eukaryota"/>
</dbReference>
<dbReference type="InterPro" id="IPR002933">
    <property type="entry name" value="Peptidase_M20"/>
</dbReference>
<dbReference type="GeneID" id="25562189"/>
<accession>A0A0L0D549</accession>
<dbReference type="EMBL" id="GL349447">
    <property type="protein sequence ID" value="KNC47492.1"/>
    <property type="molecule type" value="Genomic_DNA"/>
</dbReference>
<feature type="domain" description="Peptidase M20 dimerisation" evidence="4">
    <location>
        <begin position="211"/>
        <end position="368"/>
    </location>
</feature>
<dbReference type="RefSeq" id="XP_013759428.1">
    <property type="nucleotide sequence ID" value="XM_013903974.1"/>
</dbReference>
<dbReference type="PANTHER" id="PTHR43270">
    <property type="entry name" value="BETA-ALA-HIS DIPEPTIDASE"/>
    <property type="match status" value="1"/>
</dbReference>
<keyword evidence="1" id="KW-0645">Protease</keyword>
<name>A0A0L0D549_THETB</name>
<dbReference type="InterPro" id="IPR011650">
    <property type="entry name" value="Peptidase_M20_dimer"/>
</dbReference>
<proteinExistence type="predicted"/>
<dbReference type="GO" id="GO:0006508">
    <property type="term" value="P:proteolysis"/>
    <property type="evidence" value="ECO:0007669"/>
    <property type="project" value="UniProtKB-KW"/>
</dbReference>
<dbReference type="STRING" id="461836.A0A0L0D549"/>
<dbReference type="OrthoDB" id="7832001at2759"/>
<protein>
    <submittedName>
        <fullName evidence="5">Succinyl-diaminopimelate desuccinylase</fullName>
    </submittedName>
</protein>
<dbReference type="Pfam" id="PF07687">
    <property type="entry name" value="M20_dimer"/>
    <property type="match status" value="1"/>
</dbReference>
<dbReference type="Gene3D" id="3.30.70.360">
    <property type="match status" value="1"/>
</dbReference>
<dbReference type="GO" id="GO:0008233">
    <property type="term" value="F:peptidase activity"/>
    <property type="evidence" value="ECO:0007669"/>
    <property type="project" value="UniProtKB-KW"/>
</dbReference>
<dbReference type="Proteomes" id="UP000054408">
    <property type="component" value="Unassembled WGS sequence"/>
</dbReference>
<evidence type="ECO:0000313" key="6">
    <source>
        <dbReference type="Proteomes" id="UP000054408"/>
    </source>
</evidence>
<evidence type="ECO:0000256" key="3">
    <source>
        <dbReference type="ARBA" id="ARBA00022801"/>
    </source>
</evidence>
<sequence length="476" mass="50334">MNTINCDQALAYCTAKWDESILPALSDYIRIPNQSPDYDPEWATNGYMDQAVELMVDWVKQQDVAGIALEVVKEEGRTPLIFATIDASPGVASGETVLLYAHLDKQPPMTDDWSDGLGPHTPVVRDGRLFGRGGADDGYGIFASVTAIKALQEQGIPHSRCVVLVEASEESSSVDLPYYVDQLSERIGAVDFVVCLDSGASDLEHLWSTTSLRGAINVNLTVGILNDGVHSGAASGIVPDSFRIARKLVDRVENAVTGEVLGAAFHADIPAARLEQAAAAGAALGDSVLRCFPWVSGAGPMTTDPTEAILAKTWKPTLTVTGADGLPPSAVAGNVLRASTTLKLSFRLPPTVDSAAAAQYIRDELTRDPPYGAVVTVDGDHAGSGWNAPPEPAWQLEAMHGASRAFYGNDAMFLGEGWSIPFMGMLGERYPSAGFMVAGVLDGSANAHGPDESFDIGFAKKLTASVSYILASHAAR</sequence>
<evidence type="ECO:0000256" key="2">
    <source>
        <dbReference type="ARBA" id="ARBA00022723"/>
    </source>
</evidence>
<keyword evidence="3" id="KW-0378">Hydrolase</keyword>
<dbReference type="SUPFAM" id="SSF53187">
    <property type="entry name" value="Zn-dependent exopeptidases"/>
    <property type="match status" value="1"/>
</dbReference>
<dbReference type="OMA" id="LVYGHHD"/>
<reference evidence="5 6" key="1">
    <citation type="submission" date="2010-05" db="EMBL/GenBank/DDBJ databases">
        <title>The Genome Sequence of Thecamonas trahens ATCC 50062.</title>
        <authorList>
            <consortium name="The Broad Institute Genome Sequencing Platform"/>
            <person name="Russ C."/>
            <person name="Cuomo C."/>
            <person name="Shea T."/>
            <person name="Young S.K."/>
            <person name="Zeng Q."/>
            <person name="Koehrsen M."/>
            <person name="Haas B."/>
            <person name="Borodovsky M."/>
            <person name="Guigo R."/>
            <person name="Alvarado L."/>
            <person name="Berlin A."/>
            <person name="Bochicchio J."/>
            <person name="Borenstein D."/>
            <person name="Chapman S."/>
            <person name="Chen Z."/>
            <person name="Freedman E."/>
            <person name="Gellesch M."/>
            <person name="Goldberg J."/>
            <person name="Griggs A."/>
            <person name="Gujja S."/>
            <person name="Heilman E."/>
            <person name="Heiman D."/>
            <person name="Hepburn T."/>
            <person name="Howarth C."/>
            <person name="Jen D."/>
            <person name="Larson L."/>
            <person name="Mehta T."/>
            <person name="Park D."/>
            <person name="Pearson M."/>
            <person name="Roberts A."/>
            <person name="Saif S."/>
            <person name="Shenoy N."/>
            <person name="Sisk P."/>
            <person name="Stolte C."/>
            <person name="Sykes S."/>
            <person name="Thomson T."/>
            <person name="Walk T."/>
            <person name="White J."/>
            <person name="Yandava C."/>
            <person name="Burger G."/>
            <person name="Gray M.W."/>
            <person name="Holland P.W.H."/>
            <person name="King N."/>
            <person name="Lang F.B.F."/>
            <person name="Roger A.J."/>
            <person name="Ruiz-Trillo I."/>
            <person name="Lander E."/>
            <person name="Nusbaum C."/>
        </authorList>
    </citation>
    <scope>NUCLEOTIDE SEQUENCE [LARGE SCALE GENOMIC DNA]</scope>
    <source>
        <strain evidence="5 6">ATCC 50062</strain>
    </source>
</reference>
<dbReference type="Gene3D" id="3.40.630.10">
    <property type="entry name" value="Zn peptidases"/>
    <property type="match status" value="1"/>
</dbReference>
<dbReference type="PANTHER" id="PTHR43270:SF4">
    <property type="entry name" value="CARNOSINE DIPEPTIDASE 2, ISOFORM A"/>
    <property type="match status" value="1"/>
</dbReference>
<keyword evidence="6" id="KW-1185">Reference proteome</keyword>
<dbReference type="AlphaFoldDB" id="A0A0L0D549"/>
<evidence type="ECO:0000256" key="1">
    <source>
        <dbReference type="ARBA" id="ARBA00022670"/>
    </source>
</evidence>
<dbReference type="InterPro" id="IPR051458">
    <property type="entry name" value="Cyt/Met_Dipeptidase"/>
</dbReference>